<dbReference type="InterPro" id="IPR007783">
    <property type="entry name" value="eIF3d"/>
</dbReference>
<feature type="domain" description="RmlD-like substrate binding" evidence="6">
    <location>
        <begin position="1"/>
        <end position="249"/>
    </location>
</feature>
<evidence type="ECO:0000256" key="1">
    <source>
        <dbReference type="ARBA" id="ARBA00022490"/>
    </source>
</evidence>
<dbReference type="Pfam" id="PF05091">
    <property type="entry name" value="eIF-3_zeta"/>
    <property type="match status" value="1"/>
</dbReference>
<dbReference type="InterPro" id="IPR036291">
    <property type="entry name" value="NAD(P)-bd_dom_sf"/>
</dbReference>
<dbReference type="GO" id="GO:0003723">
    <property type="term" value="F:RNA binding"/>
    <property type="evidence" value="ECO:0007669"/>
    <property type="project" value="UniProtKB-KW"/>
</dbReference>
<protein>
    <submittedName>
        <fullName evidence="7">TIF3D1 protein</fullName>
    </submittedName>
</protein>
<evidence type="ECO:0000313" key="8">
    <source>
        <dbReference type="Proteomes" id="UP000649617"/>
    </source>
</evidence>
<keyword evidence="8" id="KW-1185">Reference proteome</keyword>
<proteinExistence type="predicted"/>
<dbReference type="EMBL" id="CAJNIZ010042976">
    <property type="protein sequence ID" value="CAE7645269.1"/>
    <property type="molecule type" value="Genomic_DNA"/>
</dbReference>
<organism evidence="7 8">
    <name type="scientific">Symbiodinium pilosum</name>
    <name type="common">Dinoflagellate</name>
    <dbReference type="NCBI Taxonomy" id="2952"/>
    <lineage>
        <taxon>Eukaryota</taxon>
        <taxon>Sar</taxon>
        <taxon>Alveolata</taxon>
        <taxon>Dinophyceae</taxon>
        <taxon>Suessiales</taxon>
        <taxon>Symbiodiniaceae</taxon>
        <taxon>Symbiodinium</taxon>
    </lineage>
</organism>
<name>A0A812VVR5_SYMPI</name>
<dbReference type="PANTHER" id="PTHR12399">
    <property type="entry name" value="EUKARYOTIC TRANSLATION INITIATION FACTOR 3 SUBUNIT 7"/>
    <property type="match status" value="1"/>
</dbReference>
<dbReference type="GO" id="GO:0005852">
    <property type="term" value="C:eukaryotic translation initiation factor 3 complex"/>
    <property type="evidence" value="ECO:0007669"/>
    <property type="project" value="InterPro"/>
</dbReference>
<dbReference type="Gene3D" id="3.40.50.720">
    <property type="entry name" value="NAD(P)-binding Rossmann-like Domain"/>
    <property type="match status" value="1"/>
</dbReference>
<reference evidence="7" key="1">
    <citation type="submission" date="2021-02" db="EMBL/GenBank/DDBJ databases">
        <authorList>
            <person name="Dougan E. K."/>
            <person name="Rhodes N."/>
            <person name="Thang M."/>
            <person name="Chan C."/>
        </authorList>
    </citation>
    <scope>NUCLEOTIDE SEQUENCE</scope>
</reference>
<gene>
    <name evidence="7" type="primary">TIF3D1</name>
    <name evidence="7" type="ORF">SPIL2461_LOCUS17143</name>
</gene>
<feature type="region of interest" description="Disordered" evidence="5">
    <location>
        <begin position="361"/>
        <end position="418"/>
    </location>
</feature>
<sequence length="870" mass="97010">DLTREGAIDKLMERFRPHVVLHLAAEWRPEVLRQCPEQARQLNVDATGFVAAACERFGAWLVHLSADCVFDGSSPPYTTASKTNPLSEYGWHKLHSEQLAQAACPHAAVLRVPLLYGPIESISESAVTSLYADLKSGMREVDAWQQCYPTWAGDVATVLNAMVESHLAGKCLRGIYHFQGSERFTWHEMMLMVAEVAGLDASGITAVRTPPATPLPRDTQLDCSRLTQLLGRSEQTHLRDGLQRCLAPFRVAQSNASKPHTEVANLTVDADLKNHGAALQKVFWEELERTRRRLRQAGINQQRSRTEGSCHGRSEVAEKFAPLGEQRLHEQQVDHLEKFPVTRIGRVCDFTASGQRYQAERNKGKGAKGFAKGKGPIQALQPGKDEEGFSLVDNRPIPGKSSGRGRASGMKGKGKGKGIQANYQEGILGQKQKPYYQANQNQAKGKGKKTAATRRGMPSFKEWSVQTRPEWSLMREIMLASLAKLQIDAKLVEFEDVHWAGNLPTYCKTFDRVTAKTERPMKRFEDLNFFNVTTSDDPILPDLLQTDDSVTVIATDHVLACLVAAARSVYSWDIVVSKVANKLIFDKRDGSQIDFLTVNETAQDPPNADDKESINGPVKLGQEASCINQNFSQMVLDPDEPVEDMGNPNPFEDEDNAGCVASGAYRYRKITLPGNPKASTDFEQKEVKLVVRTEVNCKLPSNNELVSVKAMHEYEPKPNYNWRAHLESTRGACLATELKNNAFKLGRWTAQAILAGCETIKIGYVSRQHPKDPWSHVLLGVQTYATSGFAEQIGLTRNNMFGIIRNIIDLVMSWEDGKYLLLKDPTKSVLRIHEVPWDTFQDDDDEIDTIDEEEEQELDEDGNVVPNQAS</sequence>
<dbReference type="Proteomes" id="UP000649617">
    <property type="component" value="Unassembled WGS sequence"/>
</dbReference>
<feature type="compositionally biased region" description="Low complexity" evidence="5">
    <location>
        <begin position="399"/>
        <end position="410"/>
    </location>
</feature>
<evidence type="ECO:0000313" key="7">
    <source>
        <dbReference type="EMBL" id="CAE7645269.1"/>
    </source>
</evidence>
<dbReference type="PANTHER" id="PTHR12399:SF0">
    <property type="entry name" value="EUKARYOTIC TRANSLATION INITIATION FACTOR 3 SUBUNIT D"/>
    <property type="match status" value="1"/>
</dbReference>
<evidence type="ECO:0000256" key="2">
    <source>
        <dbReference type="ARBA" id="ARBA00022540"/>
    </source>
</evidence>
<dbReference type="CDD" id="cd05254">
    <property type="entry name" value="dTDP_HR_like_SDR_e"/>
    <property type="match status" value="1"/>
</dbReference>
<dbReference type="InterPro" id="IPR029903">
    <property type="entry name" value="RmlD-like-bd"/>
</dbReference>
<evidence type="ECO:0000256" key="5">
    <source>
        <dbReference type="SAM" id="MobiDB-lite"/>
    </source>
</evidence>
<accession>A0A812VVR5</accession>
<dbReference type="OrthoDB" id="16538at2759"/>
<evidence type="ECO:0000259" key="6">
    <source>
        <dbReference type="Pfam" id="PF04321"/>
    </source>
</evidence>
<keyword evidence="1" id="KW-0963">Cytoplasm</keyword>
<dbReference type="GO" id="GO:0003743">
    <property type="term" value="F:translation initiation factor activity"/>
    <property type="evidence" value="ECO:0007669"/>
    <property type="project" value="UniProtKB-KW"/>
</dbReference>
<feature type="non-terminal residue" evidence="7">
    <location>
        <position position="1"/>
    </location>
</feature>
<keyword evidence="4" id="KW-0648">Protein biosynthesis</keyword>
<comment type="caution">
    <text evidence="7">The sequence shown here is derived from an EMBL/GenBank/DDBJ whole genome shotgun (WGS) entry which is preliminary data.</text>
</comment>
<evidence type="ECO:0000256" key="3">
    <source>
        <dbReference type="ARBA" id="ARBA00022884"/>
    </source>
</evidence>
<dbReference type="Pfam" id="PF04321">
    <property type="entry name" value="RmlD_sub_bind"/>
    <property type="match status" value="1"/>
</dbReference>
<keyword evidence="2" id="KW-0396">Initiation factor</keyword>
<evidence type="ECO:0000256" key="4">
    <source>
        <dbReference type="ARBA" id="ARBA00022917"/>
    </source>
</evidence>
<keyword evidence="3" id="KW-0694">RNA-binding</keyword>
<dbReference type="AlphaFoldDB" id="A0A812VVR5"/>
<dbReference type="SUPFAM" id="SSF51735">
    <property type="entry name" value="NAD(P)-binding Rossmann-fold domains"/>
    <property type="match status" value="1"/>
</dbReference>